<comment type="caution">
    <text evidence="2">The sequence shown here is derived from an EMBL/GenBank/DDBJ whole genome shotgun (WGS) entry which is preliminary data.</text>
</comment>
<dbReference type="Proteomes" id="UP000663850">
    <property type="component" value="Unassembled WGS sequence"/>
</dbReference>
<feature type="region of interest" description="Disordered" evidence="1">
    <location>
        <begin position="91"/>
        <end position="185"/>
    </location>
</feature>
<evidence type="ECO:0000313" key="3">
    <source>
        <dbReference type="Proteomes" id="UP000663850"/>
    </source>
</evidence>
<dbReference type="AlphaFoldDB" id="A0A8H2X3V6"/>
<gene>
    <name evidence="2" type="ORF">RDB_LOCUS2873</name>
</gene>
<evidence type="ECO:0000313" key="2">
    <source>
        <dbReference type="EMBL" id="CAE6413061.1"/>
    </source>
</evidence>
<name>A0A8H2X3V6_9AGAM</name>
<dbReference type="EMBL" id="CAJMWZ010000192">
    <property type="protein sequence ID" value="CAE6413061.1"/>
    <property type="molecule type" value="Genomic_DNA"/>
</dbReference>
<organism evidence="2 3">
    <name type="scientific">Rhizoctonia solani</name>
    <dbReference type="NCBI Taxonomy" id="456999"/>
    <lineage>
        <taxon>Eukaryota</taxon>
        <taxon>Fungi</taxon>
        <taxon>Dikarya</taxon>
        <taxon>Basidiomycota</taxon>
        <taxon>Agaricomycotina</taxon>
        <taxon>Agaricomycetes</taxon>
        <taxon>Cantharellales</taxon>
        <taxon>Ceratobasidiaceae</taxon>
        <taxon>Rhizoctonia</taxon>
    </lineage>
</organism>
<sequence>MPGDNALPFFAVEYDGRRVSIRRTVDYDQMIESVCKVFPALSKVSKGGLSFSQVFPELGEGAVEITCEMWKEAVPLVKTMRVVVTKVEAEQPVPEKKQLEHNDHEVTQGPRSINSSEHPPNTGARSTVSARLQGKISKSAPAPRSSINTRRGSGGSPFQGLGVTSLHEPRVIELVNNQPQGPPAV</sequence>
<feature type="compositionally biased region" description="Basic and acidic residues" evidence="1">
    <location>
        <begin position="91"/>
        <end position="106"/>
    </location>
</feature>
<accession>A0A8H2X3V6</accession>
<protein>
    <submittedName>
        <fullName evidence="2">Uncharacterized protein</fullName>
    </submittedName>
</protein>
<feature type="compositionally biased region" description="Polar residues" evidence="1">
    <location>
        <begin position="109"/>
        <end position="130"/>
    </location>
</feature>
<proteinExistence type="predicted"/>
<reference evidence="2" key="1">
    <citation type="submission" date="2021-01" db="EMBL/GenBank/DDBJ databases">
        <authorList>
            <person name="Kaushik A."/>
        </authorList>
    </citation>
    <scope>NUCLEOTIDE SEQUENCE</scope>
    <source>
        <strain evidence="2">Type strain: AG8-Rh-89/</strain>
    </source>
</reference>
<evidence type="ECO:0000256" key="1">
    <source>
        <dbReference type="SAM" id="MobiDB-lite"/>
    </source>
</evidence>